<evidence type="ECO:0000313" key="2">
    <source>
        <dbReference type="EMBL" id="AKA86339.1"/>
    </source>
</evidence>
<dbReference type="KEGG" id="pfb:VO64_5793"/>
<reference evidence="2 3" key="1">
    <citation type="journal article" date="2015" name="Genome Announc.">
        <title>Complete Genome Sequence of Biocontrol Strain Pseudomonas fluorescens LBUM223.</title>
        <authorList>
            <person name="Roquigny R."/>
            <person name="Arseneault T."/>
            <person name="Gadkar V.J."/>
            <person name="Novinscak A."/>
            <person name="Joly D.L."/>
            <person name="Filion M."/>
        </authorList>
    </citation>
    <scope>NUCLEOTIDE SEQUENCE [LARGE SCALE GENOMIC DNA]</scope>
    <source>
        <strain evidence="2 3">LBUM223</strain>
    </source>
</reference>
<dbReference type="AlphaFoldDB" id="A0AAU8TX14"/>
<gene>
    <name evidence="2" type="ORF">VO64_5793</name>
</gene>
<dbReference type="Proteomes" id="UP000033099">
    <property type="component" value="Chromosome"/>
</dbReference>
<accession>A0AAU8TX14</accession>
<protein>
    <submittedName>
        <fullName evidence="2">Uncharacterized protein</fullName>
    </submittedName>
</protein>
<dbReference type="EMBL" id="CP011117">
    <property type="protein sequence ID" value="AKA86339.1"/>
    <property type="molecule type" value="Genomic_DNA"/>
</dbReference>
<proteinExistence type="predicted"/>
<feature type="region of interest" description="Disordered" evidence="1">
    <location>
        <begin position="1"/>
        <end position="23"/>
    </location>
</feature>
<evidence type="ECO:0000256" key="1">
    <source>
        <dbReference type="SAM" id="MobiDB-lite"/>
    </source>
</evidence>
<organism evidence="2 3">
    <name type="scientific">Pseudomonas synxantha</name>
    <dbReference type="NCBI Taxonomy" id="47883"/>
    <lineage>
        <taxon>Bacteria</taxon>
        <taxon>Pseudomonadati</taxon>
        <taxon>Pseudomonadota</taxon>
        <taxon>Gammaproteobacteria</taxon>
        <taxon>Pseudomonadales</taxon>
        <taxon>Pseudomonadaceae</taxon>
        <taxon>Pseudomonas</taxon>
    </lineage>
</organism>
<feature type="compositionally biased region" description="Basic and acidic residues" evidence="1">
    <location>
        <begin position="13"/>
        <end position="23"/>
    </location>
</feature>
<feature type="region of interest" description="Disordered" evidence="1">
    <location>
        <begin position="45"/>
        <end position="66"/>
    </location>
</feature>
<sequence>MPNKYLLQQGHQLGERDRGRSRGDCRRLCRHLKLRFYDWKGQRMDKSRSSIKHHAQRSLSTCRLAQ</sequence>
<name>A0AAU8TX14_9PSED</name>
<feature type="compositionally biased region" description="Polar residues" evidence="1">
    <location>
        <begin position="57"/>
        <end position="66"/>
    </location>
</feature>
<evidence type="ECO:0000313" key="3">
    <source>
        <dbReference type="Proteomes" id="UP000033099"/>
    </source>
</evidence>